<dbReference type="OrthoDB" id="9806267at2"/>
<dbReference type="PROSITE" id="PS51257">
    <property type="entry name" value="PROKAR_LIPOPROTEIN"/>
    <property type="match status" value="1"/>
</dbReference>
<gene>
    <name evidence="4" type="ORF">HMPREF1872_01508</name>
</gene>
<dbReference type="STRING" id="1497955.HMPREF1872_01508"/>
<name>A0A133Y6R6_9FIRM</name>
<dbReference type="GO" id="GO:0008745">
    <property type="term" value="F:N-acetylmuramoyl-L-alanine amidase activity"/>
    <property type="evidence" value="ECO:0007669"/>
    <property type="project" value="InterPro"/>
</dbReference>
<sequence>MLSYRDRKFGKFTYFKQALSLVLTSLILVGCHRVDVPTIGDSAKRKAKQQVVDVNKVEQEKVPVDVRFSPREVTKNNVQTEAKGAWEVWPKAISVPLKIDVDMAAFNQRTFKNKPLSDAVIFIDPSHGSSLDLGSTGEVKGRTVSEAEITISLANKLKVVLENLGAKVILLRENDDWRSLHYRIAKVGAWTVDYVKPQIEKSQTDSKWLDEIADGMKDIMERNNDRQDLPKESSGLGVAWGYGVSATMRQLFDLESQIRQVIVLSLNMSATSQLENQIKGFLAYYLNSDFIFENELQNMNGQPDTNGSFAFASNERANPAYTYKNDAERERLAKSIYDAVVGKITHFARNAETGKQVGPANFTILRETGYASAALQCGFISDEGDLSWILDEDNQNNLAQAIGKGIYNYYCTANWPLIDGLSHSNDKNWKSASDAYREKKSGVQNQAPVKASEAMSTSSESEPTSTEKSA</sequence>
<organism evidence="4 5">
    <name type="scientific">Amygdalobacter nucleatus</name>
    <dbReference type="NCBI Taxonomy" id="3029274"/>
    <lineage>
        <taxon>Bacteria</taxon>
        <taxon>Bacillati</taxon>
        <taxon>Bacillota</taxon>
        <taxon>Clostridia</taxon>
        <taxon>Eubacteriales</taxon>
        <taxon>Oscillospiraceae</taxon>
        <taxon>Amygdalobacter</taxon>
    </lineage>
</organism>
<feature type="domain" description="MurNAc-LAA" evidence="3">
    <location>
        <begin position="297"/>
        <end position="407"/>
    </location>
</feature>
<dbReference type="GO" id="GO:0009253">
    <property type="term" value="P:peptidoglycan catabolic process"/>
    <property type="evidence" value="ECO:0007669"/>
    <property type="project" value="InterPro"/>
</dbReference>
<evidence type="ECO:0000256" key="1">
    <source>
        <dbReference type="ARBA" id="ARBA00022801"/>
    </source>
</evidence>
<feature type="compositionally biased region" description="Basic and acidic residues" evidence="2">
    <location>
        <begin position="432"/>
        <end position="441"/>
    </location>
</feature>
<dbReference type="CDD" id="cd02696">
    <property type="entry name" value="MurNAc-LAA"/>
    <property type="match status" value="1"/>
</dbReference>
<reference evidence="5" key="1">
    <citation type="submission" date="2016-01" db="EMBL/GenBank/DDBJ databases">
        <authorList>
            <person name="Mitreva M."/>
            <person name="Pepin K.H."/>
            <person name="Mihindukulasuriya K.A."/>
            <person name="Fulton R."/>
            <person name="Fronick C."/>
            <person name="O'Laughlin M."/>
            <person name="Miner T."/>
            <person name="Herter B."/>
            <person name="Rosa B.A."/>
            <person name="Cordes M."/>
            <person name="Tomlinson C."/>
            <person name="Wollam A."/>
            <person name="Palsikar V.B."/>
            <person name="Mardis E.R."/>
            <person name="Wilson R.K."/>
        </authorList>
    </citation>
    <scope>NUCLEOTIDE SEQUENCE [LARGE SCALE GENOMIC DNA]</scope>
    <source>
        <strain evidence="5">KA00274</strain>
    </source>
</reference>
<feature type="region of interest" description="Disordered" evidence="2">
    <location>
        <begin position="432"/>
        <end position="470"/>
    </location>
</feature>
<dbReference type="SMART" id="SM00646">
    <property type="entry name" value="Ami_3"/>
    <property type="match status" value="1"/>
</dbReference>
<evidence type="ECO:0000259" key="3">
    <source>
        <dbReference type="SMART" id="SM00646"/>
    </source>
</evidence>
<feature type="compositionally biased region" description="Low complexity" evidence="2">
    <location>
        <begin position="451"/>
        <end position="470"/>
    </location>
</feature>
<proteinExistence type="predicted"/>
<dbReference type="PANTHER" id="PTHR30404:SF0">
    <property type="entry name" value="N-ACETYLMURAMOYL-L-ALANINE AMIDASE AMIC"/>
    <property type="match status" value="1"/>
</dbReference>
<dbReference type="SUPFAM" id="SSF53187">
    <property type="entry name" value="Zn-dependent exopeptidases"/>
    <property type="match status" value="2"/>
</dbReference>
<dbReference type="RefSeq" id="WP_066715247.1">
    <property type="nucleotide sequence ID" value="NZ_JARFNM010000001.1"/>
</dbReference>
<dbReference type="Gene3D" id="3.40.630.40">
    <property type="entry name" value="Zn-dependent exopeptidases"/>
    <property type="match status" value="1"/>
</dbReference>
<comment type="caution">
    <text evidence="4">The sequence shown here is derived from an EMBL/GenBank/DDBJ whole genome shotgun (WGS) entry which is preliminary data.</text>
</comment>
<keyword evidence="1" id="KW-0378">Hydrolase</keyword>
<dbReference type="GO" id="GO:0030288">
    <property type="term" value="C:outer membrane-bounded periplasmic space"/>
    <property type="evidence" value="ECO:0007669"/>
    <property type="project" value="TreeGrafter"/>
</dbReference>
<keyword evidence="5" id="KW-1185">Reference proteome</keyword>
<dbReference type="InterPro" id="IPR050695">
    <property type="entry name" value="N-acetylmuramoyl_amidase_3"/>
</dbReference>
<evidence type="ECO:0000313" key="5">
    <source>
        <dbReference type="Proteomes" id="UP000070080"/>
    </source>
</evidence>
<evidence type="ECO:0000256" key="2">
    <source>
        <dbReference type="SAM" id="MobiDB-lite"/>
    </source>
</evidence>
<dbReference type="InterPro" id="IPR002508">
    <property type="entry name" value="MurNAc-LAA_cat"/>
</dbReference>
<dbReference type="PANTHER" id="PTHR30404">
    <property type="entry name" value="N-ACETYLMURAMOYL-L-ALANINE AMIDASE"/>
    <property type="match status" value="1"/>
</dbReference>
<accession>A0A133Y6R6</accession>
<protein>
    <recommendedName>
        <fullName evidence="3">MurNAc-LAA domain-containing protein</fullName>
    </recommendedName>
</protein>
<dbReference type="EMBL" id="LSCV01000046">
    <property type="protein sequence ID" value="KXB38785.1"/>
    <property type="molecule type" value="Genomic_DNA"/>
</dbReference>
<dbReference type="Proteomes" id="UP000070080">
    <property type="component" value="Unassembled WGS sequence"/>
</dbReference>
<dbReference type="Pfam" id="PF01520">
    <property type="entry name" value="Amidase_3"/>
    <property type="match status" value="2"/>
</dbReference>
<evidence type="ECO:0000313" key="4">
    <source>
        <dbReference type="EMBL" id="KXB38785.1"/>
    </source>
</evidence>
<dbReference type="AlphaFoldDB" id="A0A133Y6R6"/>